<dbReference type="PANTHER" id="PTHR43569:SF2">
    <property type="entry name" value="AMIDOHYDROLASE-RELATED DOMAIN-CONTAINING PROTEIN"/>
    <property type="match status" value="1"/>
</dbReference>
<name>A0A150XYG0_9BACT</name>
<keyword evidence="3" id="KW-0378">Hydrolase</keyword>
<evidence type="ECO:0000256" key="1">
    <source>
        <dbReference type="ARBA" id="ARBA00038310"/>
    </source>
</evidence>
<dbReference type="Proteomes" id="UP000075615">
    <property type="component" value="Unassembled WGS sequence"/>
</dbReference>
<dbReference type="EMBL" id="LRDB01000001">
    <property type="protein sequence ID" value="KYG83741.1"/>
    <property type="molecule type" value="Genomic_DNA"/>
</dbReference>
<feature type="domain" description="Amidohydrolase-related" evidence="2">
    <location>
        <begin position="3"/>
        <end position="274"/>
    </location>
</feature>
<keyword evidence="4" id="KW-1185">Reference proteome</keyword>
<dbReference type="PANTHER" id="PTHR43569">
    <property type="entry name" value="AMIDOHYDROLASE"/>
    <property type="match status" value="1"/>
</dbReference>
<evidence type="ECO:0000313" key="4">
    <source>
        <dbReference type="Proteomes" id="UP000075615"/>
    </source>
</evidence>
<dbReference type="GO" id="GO:0016787">
    <property type="term" value="F:hydrolase activity"/>
    <property type="evidence" value="ECO:0007669"/>
    <property type="project" value="UniProtKB-KW"/>
</dbReference>
<protein>
    <submittedName>
        <fullName evidence="3">Amidohydrolase</fullName>
    </submittedName>
</protein>
<evidence type="ECO:0000313" key="3">
    <source>
        <dbReference type="EMBL" id="KYG83741.1"/>
    </source>
</evidence>
<dbReference type="Pfam" id="PF04909">
    <property type="entry name" value="Amidohydro_2"/>
    <property type="match status" value="1"/>
</dbReference>
<dbReference type="OrthoDB" id="5450317at2"/>
<dbReference type="SUPFAM" id="SSF51556">
    <property type="entry name" value="Metallo-dependent hydrolases"/>
    <property type="match status" value="1"/>
</dbReference>
<sequence length="276" mass="31979">MKIDAHQHFWQYNPVRDSWIDNSMSVLMRDFLPSELKEEMDNNGIDGCITVQADQSEEETNFLLQLAQSNSFIKGVVGWIDLRAANAEDRLAHFATNEKLKGLRHIVQAEPDEHFMLQNDFKRGISFLSKYRLTYDILIFPKHLGTALELVKQFPEQPFVIDHLAKPQIKEQVFSPWKEQIQALAKAPNVFCKVSGLVTEANWHNWKMEDIRPYLDIAFEAFGTDRLMFGSDWPVCKLAGNYTTTCVLMEEYLKDFSEVDKAKFWGINAAKFYTLN</sequence>
<accession>A0A150XYG0</accession>
<evidence type="ECO:0000259" key="2">
    <source>
        <dbReference type="Pfam" id="PF04909"/>
    </source>
</evidence>
<comment type="similarity">
    <text evidence="1">Belongs to the metallo-dependent hydrolases superfamily.</text>
</comment>
<organism evidence="3 4">
    <name type="scientific">Roseivirga echinicomitans</name>
    <dbReference type="NCBI Taxonomy" id="296218"/>
    <lineage>
        <taxon>Bacteria</taxon>
        <taxon>Pseudomonadati</taxon>
        <taxon>Bacteroidota</taxon>
        <taxon>Cytophagia</taxon>
        <taxon>Cytophagales</taxon>
        <taxon>Roseivirgaceae</taxon>
        <taxon>Roseivirga</taxon>
    </lineage>
</organism>
<proteinExistence type="inferred from homology"/>
<dbReference type="AlphaFoldDB" id="A0A150XYG0"/>
<comment type="caution">
    <text evidence="3">The sequence shown here is derived from an EMBL/GenBank/DDBJ whole genome shotgun (WGS) entry which is preliminary data.</text>
</comment>
<dbReference type="InterPro" id="IPR032466">
    <property type="entry name" value="Metal_Hydrolase"/>
</dbReference>
<dbReference type="STRING" id="296218.AWN68_02745"/>
<dbReference type="RefSeq" id="WP_068411105.1">
    <property type="nucleotide sequence ID" value="NZ_LRDB01000001.1"/>
</dbReference>
<gene>
    <name evidence="3" type="ORF">AWN68_02745</name>
</gene>
<dbReference type="Gene3D" id="3.20.20.140">
    <property type="entry name" value="Metal-dependent hydrolases"/>
    <property type="match status" value="1"/>
</dbReference>
<dbReference type="InterPro" id="IPR006680">
    <property type="entry name" value="Amidohydro-rel"/>
</dbReference>
<reference evidence="3 4" key="1">
    <citation type="submission" date="2016-01" db="EMBL/GenBank/DDBJ databases">
        <title>Genome sequencing of Roseivirga echinicomitans KMM 6058.</title>
        <authorList>
            <person name="Selvaratnam C."/>
            <person name="Thevarajoo S."/>
            <person name="Goh K.M."/>
            <person name="Ee R."/>
            <person name="Chan K.-G."/>
            <person name="Chong C.S."/>
        </authorList>
    </citation>
    <scope>NUCLEOTIDE SEQUENCE [LARGE SCALE GENOMIC DNA]</scope>
    <source>
        <strain evidence="3 4">KMM 6058</strain>
    </source>
</reference>
<dbReference type="InterPro" id="IPR052350">
    <property type="entry name" value="Metallo-dep_Lactonases"/>
</dbReference>